<dbReference type="KEGG" id="agv:OJF2_20370"/>
<keyword evidence="2" id="KW-0436">Ligase</keyword>
<feature type="domain" description="DNA ligase D 3'-phosphoesterase" evidence="1">
    <location>
        <begin position="16"/>
        <end position="107"/>
    </location>
</feature>
<proteinExistence type="predicted"/>
<dbReference type="OrthoDB" id="288736at2"/>
<organism evidence="2 3">
    <name type="scientific">Aquisphaera giovannonii</name>
    <dbReference type="NCBI Taxonomy" id="406548"/>
    <lineage>
        <taxon>Bacteria</taxon>
        <taxon>Pseudomonadati</taxon>
        <taxon>Planctomycetota</taxon>
        <taxon>Planctomycetia</taxon>
        <taxon>Isosphaerales</taxon>
        <taxon>Isosphaeraceae</taxon>
        <taxon>Aquisphaera</taxon>
    </lineage>
</organism>
<reference evidence="2 3" key="1">
    <citation type="submission" date="2019-08" db="EMBL/GenBank/DDBJ databases">
        <title>Deep-cultivation of Planctomycetes and their phenomic and genomic characterization uncovers novel biology.</title>
        <authorList>
            <person name="Wiegand S."/>
            <person name="Jogler M."/>
            <person name="Boedeker C."/>
            <person name="Pinto D."/>
            <person name="Vollmers J."/>
            <person name="Rivas-Marin E."/>
            <person name="Kohn T."/>
            <person name="Peeters S.H."/>
            <person name="Heuer A."/>
            <person name="Rast P."/>
            <person name="Oberbeckmann S."/>
            <person name="Bunk B."/>
            <person name="Jeske O."/>
            <person name="Meyerdierks A."/>
            <person name="Storesund J.E."/>
            <person name="Kallscheuer N."/>
            <person name="Luecker S."/>
            <person name="Lage O.M."/>
            <person name="Pohl T."/>
            <person name="Merkel B.J."/>
            <person name="Hornburger P."/>
            <person name="Mueller R.-W."/>
            <person name="Bruemmer F."/>
            <person name="Labrenz M."/>
            <person name="Spormann A.M."/>
            <person name="Op den Camp H."/>
            <person name="Overmann J."/>
            <person name="Amann R."/>
            <person name="Jetten M.S.M."/>
            <person name="Mascher T."/>
            <person name="Medema M.H."/>
            <person name="Devos D.P."/>
            <person name="Kaster A.-K."/>
            <person name="Ovreas L."/>
            <person name="Rohde M."/>
            <person name="Galperin M.Y."/>
            <person name="Jogler C."/>
        </authorList>
    </citation>
    <scope>NUCLEOTIDE SEQUENCE [LARGE SCALE GENOMIC DNA]</scope>
    <source>
        <strain evidence="2 3">OJF2</strain>
    </source>
</reference>
<dbReference type="GO" id="GO:0016874">
    <property type="term" value="F:ligase activity"/>
    <property type="evidence" value="ECO:0007669"/>
    <property type="project" value="UniProtKB-KW"/>
</dbReference>
<dbReference type="RefSeq" id="WP_148593476.1">
    <property type="nucleotide sequence ID" value="NZ_CP042997.1"/>
</dbReference>
<dbReference type="Proteomes" id="UP000324233">
    <property type="component" value="Chromosome"/>
</dbReference>
<accession>A0A5B9W0Q1</accession>
<evidence type="ECO:0000259" key="1">
    <source>
        <dbReference type="Pfam" id="PF13298"/>
    </source>
</evidence>
<dbReference type="EMBL" id="CP042997">
    <property type="protein sequence ID" value="QEH33535.1"/>
    <property type="molecule type" value="Genomic_DNA"/>
</dbReference>
<protein>
    <submittedName>
        <fullName evidence="2">ATP-dependent DNA ligase</fullName>
    </submittedName>
</protein>
<dbReference type="AlphaFoldDB" id="A0A5B9W0Q1"/>
<sequence length="134" mass="14516">MNDSPGGVSGRFVLLEHEHNGVHWDFMLEAGGALWTWALRALPERGREVVARRLPDHRLAYLSYEGPISGDRGRVRRVAEGTHRTAVAGAGCLKVELAGDQLVGTVDLYDAGSGVISSSPSDGYTWVFRLGNVD</sequence>
<evidence type="ECO:0000313" key="3">
    <source>
        <dbReference type="Proteomes" id="UP000324233"/>
    </source>
</evidence>
<dbReference type="InterPro" id="IPR014144">
    <property type="entry name" value="LigD_PE_domain"/>
</dbReference>
<dbReference type="Pfam" id="PF13298">
    <property type="entry name" value="LigD_N"/>
    <property type="match status" value="1"/>
</dbReference>
<keyword evidence="3" id="KW-1185">Reference proteome</keyword>
<gene>
    <name evidence="2" type="ORF">OJF2_20370</name>
</gene>
<name>A0A5B9W0Q1_9BACT</name>
<evidence type="ECO:0000313" key="2">
    <source>
        <dbReference type="EMBL" id="QEH33535.1"/>
    </source>
</evidence>